<dbReference type="GO" id="GO:0003677">
    <property type="term" value="F:DNA binding"/>
    <property type="evidence" value="ECO:0007669"/>
    <property type="project" value="UniProtKB-KW"/>
</dbReference>
<keyword evidence="4" id="KW-0862">Zinc</keyword>
<keyword evidence="7" id="KW-0175">Coiled coil</keyword>
<feature type="domain" description="Probable transposase IS891/IS1136/IS1341" evidence="8">
    <location>
        <begin position="176"/>
        <end position="278"/>
    </location>
</feature>
<dbReference type="InterPro" id="IPR021027">
    <property type="entry name" value="Transposase_put_HTH"/>
</dbReference>
<dbReference type="Proteomes" id="UP000095598">
    <property type="component" value="Unassembled WGS sequence"/>
</dbReference>
<dbReference type="GO" id="GO:0032196">
    <property type="term" value="P:transposition"/>
    <property type="evidence" value="ECO:0007669"/>
    <property type="project" value="UniProtKB-KW"/>
</dbReference>
<keyword evidence="6" id="KW-0233">DNA recombination</keyword>
<keyword evidence="2" id="KW-0815">Transposition</keyword>
<dbReference type="GO" id="GO:0006310">
    <property type="term" value="P:DNA recombination"/>
    <property type="evidence" value="ECO:0007669"/>
    <property type="project" value="UniProtKB-KW"/>
</dbReference>
<feature type="coiled-coil region" evidence="7">
    <location>
        <begin position="206"/>
        <end position="233"/>
    </location>
</feature>
<protein>
    <submittedName>
        <fullName evidence="11">Transposase, IS605 OrfB family</fullName>
    </submittedName>
</protein>
<evidence type="ECO:0000256" key="1">
    <source>
        <dbReference type="ARBA" id="ARBA00008761"/>
    </source>
</evidence>
<evidence type="ECO:0000256" key="3">
    <source>
        <dbReference type="ARBA" id="ARBA00022723"/>
    </source>
</evidence>
<proteinExistence type="inferred from homology"/>
<dbReference type="Pfam" id="PF12323">
    <property type="entry name" value="HTH_OrfB_IS605"/>
    <property type="match status" value="1"/>
</dbReference>
<evidence type="ECO:0000256" key="2">
    <source>
        <dbReference type="ARBA" id="ARBA00022578"/>
    </source>
</evidence>
<keyword evidence="3" id="KW-0479">Metal-binding</keyword>
<dbReference type="Pfam" id="PF07282">
    <property type="entry name" value="Cas12f1-like_TNB"/>
    <property type="match status" value="1"/>
</dbReference>
<comment type="similarity">
    <text evidence="1">In the C-terminal section; belongs to the transposase 35 family.</text>
</comment>
<dbReference type="InterPro" id="IPR010095">
    <property type="entry name" value="Cas12f1-like_TNB"/>
</dbReference>
<dbReference type="EMBL" id="CYXT01000014">
    <property type="protein sequence ID" value="CUN00138.1"/>
    <property type="molecule type" value="Genomic_DNA"/>
</dbReference>
<evidence type="ECO:0000256" key="5">
    <source>
        <dbReference type="ARBA" id="ARBA00023125"/>
    </source>
</evidence>
<feature type="domain" description="Cas12f1-like TNB" evidence="9">
    <location>
        <begin position="292"/>
        <end position="360"/>
    </location>
</feature>
<gene>
    <name evidence="11" type="ORF">ERS852425_01977</name>
</gene>
<evidence type="ECO:0000313" key="11">
    <source>
        <dbReference type="EMBL" id="CUN00138.1"/>
    </source>
</evidence>
<name>A0A173TFU8_ANAHA</name>
<reference evidence="11 12" key="1">
    <citation type="submission" date="2015-09" db="EMBL/GenBank/DDBJ databases">
        <authorList>
            <consortium name="Pathogen Informatics"/>
        </authorList>
    </citation>
    <scope>NUCLEOTIDE SEQUENCE [LARGE SCALE GENOMIC DNA]</scope>
    <source>
        <strain evidence="11 12">2789STDY5608868</strain>
    </source>
</reference>
<keyword evidence="5" id="KW-0238">DNA-binding</keyword>
<evidence type="ECO:0000259" key="8">
    <source>
        <dbReference type="Pfam" id="PF01385"/>
    </source>
</evidence>
<dbReference type="NCBIfam" id="NF040570">
    <property type="entry name" value="guided_TnpB"/>
    <property type="match status" value="1"/>
</dbReference>
<evidence type="ECO:0000259" key="10">
    <source>
        <dbReference type="Pfam" id="PF12323"/>
    </source>
</evidence>
<sequence>MQQKAYKYRVYPTEEQRVFFAKCFGCCRKIWNLMLADRNQYYKDTGKSLYPQPAQYKEAYPYLKEVDSLALSNVQKQQNKAIKDHIENPKAFGVPKFKAKKRCKNSYTTNNQKGTVTLAESGIKLPKIGVIRAVLHCTPEEGWTIKSATVSQKRDGSYYISVLCEKDAEDPERLPVDESRVLGLDYKSDGLYKDSNGDLAGMPKFFRKAQKRLAKLQKKLKNKEKGSKNYEKQLRKVAKLYVHVANQRRDYLQKLSTAITKQYDYIMVEDLNMRAMANKGFGNGKATMDNGFGMFQVMLAYKLKRKGGKLVVIDKWFPSSQLCNVCGYKNKKVKNLNVHSWICPVCGTEHDRDENAAINILIEGLRILYEEMEAA</sequence>
<dbReference type="Pfam" id="PF01385">
    <property type="entry name" value="OrfB_IS605"/>
    <property type="match status" value="1"/>
</dbReference>
<evidence type="ECO:0000256" key="6">
    <source>
        <dbReference type="ARBA" id="ARBA00023172"/>
    </source>
</evidence>
<evidence type="ECO:0000256" key="7">
    <source>
        <dbReference type="SAM" id="Coils"/>
    </source>
</evidence>
<evidence type="ECO:0000256" key="4">
    <source>
        <dbReference type="ARBA" id="ARBA00022833"/>
    </source>
</evidence>
<dbReference type="InterPro" id="IPR001959">
    <property type="entry name" value="Transposase"/>
</dbReference>
<accession>A0A173TFU8</accession>
<feature type="domain" description="Transposase putative helix-turn-helix" evidence="10">
    <location>
        <begin position="1"/>
        <end position="47"/>
    </location>
</feature>
<organism evidence="11 12">
    <name type="scientific">Anaerostipes hadrus</name>
    <dbReference type="NCBI Taxonomy" id="649756"/>
    <lineage>
        <taxon>Bacteria</taxon>
        <taxon>Bacillati</taxon>
        <taxon>Bacillota</taxon>
        <taxon>Clostridia</taxon>
        <taxon>Lachnospirales</taxon>
        <taxon>Lachnospiraceae</taxon>
        <taxon>Anaerostipes</taxon>
    </lineage>
</organism>
<evidence type="ECO:0000313" key="12">
    <source>
        <dbReference type="Proteomes" id="UP000095598"/>
    </source>
</evidence>
<evidence type="ECO:0000259" key="9">
    <source>
        <dbReference type="Pfam" id="PF07282"/>
    </source>
</evidence>
<dbReference type="RefSeq" id="WP_055258870.1">
    <property type="nucleotide sequence ID" value="NZ_CYXT01000014.1"/>
</dbReference>
<dbReference type="GO" id="GO:0046872">
    <property type="term" value="F:metal ion binding"/>
    <property type="evidence" value="ECO:0007669"/>
    <property type="project" value="UniProtKB-KW"/>
</dbReference>
<dbReference type="AlphaFoldDB" id="A0A173TFU8"/>